<gene>
    <name evidence="1" type="ORF">NCTC10476_00026</name>
</gene>
<dbReference type="OrthoDB" id="4119964at2"/>
<evidence type="ECO:0000313" key="1">
    <source>
        <dbReference type="EMBL" id="SUP98239.1"/>
    </source>
</evidence>
<evidence type="ECO:0000313" key="2">
    <source>
        <dbReference type="Proteomes" id="UP000255169"/>
    </source>
</evidence>
<proteinExistence type="predicted"/>
<dbReference type="EMBL" id="UHJG01000001">
    <property type="protein sequence ID" value="SUP98239.1"/>
    <property type="molecule type" value="Genomic_DNA"/>
</dbReference>
<dbReference type="GeneID" id="66879802"/>
<organism evidence="1 2">
    <name type="scientific">Yersinia ruckeri</name>
    <dbReference type="NCBI Taxonomy" id="29486"/>
    <lineage>
        <taxon>Bacteria</taxon>
        <taxon>Pseudomonadati</taxon>
        <taxon>Pseudomonadota</taxon>
        <taxon>Gammaproteobacteria</taxon>
        <taxon>Enterobacterales</taxon>
        <taxon>Yersiniaceae</taxon>
        <taxon>Yersinia</taxon>
    </lineage>
</organism>
<evidence type="ECO:0008006" key="3">
    <source>
        <dbReference type="Google" id="ProtNLM"/>
    </source>
</evidence>
<dbReference type="AlphaFoldDB" id="A0A380QJH2"/>
<protein>
    <recommendedName>
        <fullName evidence="3">DUF2971 domain-containing protein</fullName>
    </recommendedName>
</protein>
<dbReference type="Proteomes" id="UP000255169">
    <property type="component" value="Unassembled WGS sequence"/>
</dbReference>
<name>A0A380QJH2_YERRU</name>
<reference evidence="1 2" key="1">
    <citation type="submission" date="2018-06" db="EMBL/GenBank/DDBJ databases">
        <authorList>
            <consortium name="Pathogen Informatics"/>
            <person name="Doyle S."/>
        </authorList>
    </citation>
    <scope>NUCLEOTIDE SEQUENCE [LARGE SCALE GENOMIC DNA]</scope>
    <source>
        <strain evidence="1 2">NCTC10476</strain>
    </source>
</reference>
<dbReference type="RefSeq" id="WP_004723301.1">
    <property type="nucleotide sequence ID" value="NZ_CCYO01000024.1"/>
</dbReference>
<accession>A0A380QJH2</accession>
<keyword evidence="2" id="KW-1185">Reference proteome</keyword>
<sequence length="185" mass="21824">MKELQAQQAIFTGVTSLYHYQPFNKDSKDEDYLRQTLLDNTIYCSNPNDFEDLWDMKPVFPKLTENSFLRKGIEKQLRLLGVDESIISSVDNIQEIYEKISYGQGVAYAELFRVYCLTLRNNNIEMWERYANVHKGICLEFDVNNEVFGSAWQVDYNDESAYFSVLIRNEPMLFVLRKNILNSRR</sequence>